<dbReference type="AlphaFoldDB" id="A0A3M7PW27"/>
<keyword evidence="1" id="KW-0812">Transmembrane</keyword>
<evidence type="ECO:0000256" key="1">
    <source>
        <dbReference type="SAM" id="Phobius"/>
    </source>
</evidence>
<organism evidence="2 3">
    <name type="scientific">Brachionus plicatilis</name>
    <name type="common">Marine rotifer</name>
    <name type="synonym">Brachionus muelleri</name>
    <dbReference type="NCBI Taxonomy" id="10195"/>
    <lineage>
        <taxon>Eukaryota</taxon>
        <taxon>Metazoa</taxon>
        <taxon>Spiralia</taxon>
        <taxon>Gnathifera</taxon>
        <taxon>Rotifera</taxon>
        <taxon>Eurotatoria</taxon>
        <taxon>Monogononta</taxon>
        <taxon>Pseudotrocha</taxon>
        <taxon>Ploima</taxon>
        <taxon>Brachionidae</taxon>
        <taxon>Brachionus</taxon>
    </lineage>
</organism>
<keyword evidence="1" id="KW-0472">Membrane</keyword>
<name>A0A3M7PW27_BRAPC</name>
<comment type="caution">
    <text evidence="2">The sequence shown here is derived from an EMBL/GenBank/DDBJ whole genome shotgun (WGS) entry which is preliminary data.</text>
</comment>
<accession>A0A3M7PW27</accession>
<dbReference type="InterPro" id="IPR024079">
    <property type="entry name" value="MetalloPept_cat_dom_sf"/>
</dbReference>
<keyword evidence="1" id="KW-1133">Transmembrane helix</keyword>
<evidence type="ECO:0000313" key="3">
    <source>
        <dbReference type="Proteomes" id="UP000276133"/>
    </source>
</evidence>
<proteinExistence type="predicted"/>
<dbReference type="EMBL" id="REGN01008547">
    <property type="protein sequence ID" value="RNA03307.1"/>
    <property type="molecule type" value="Genomic_DNA"/>
</dbReference>
<gene>
    <name evidence="2" type="ORF">BpHYR1_040348</name>
</gene>
<protein>
    <submittedName>
        <fullName evidence="2">Uncharacterized protein</fullName>
    </submittedName>
</protein>
<keyword evidence="3" id="KW-1185">Reference proteome</keyword>
<evidence type="ECO:0000313" key="2">
    <source>
        <dbReference type="EMBL" id="RNA03307.1"/>
    </source>
</evidence>
<sequence>MKISKIYILSFVWTLSQLGFIFSYVIPNQQIAITKSDPSSEIPLRIRVKSSQIEFQKITEPFNNHTNNNNLYLYKQINGSVYLIVSANNGHLKIVDYLDSNKSHKSIGTNMLEYFIPDAFKRSLVKSYNLKNDLTFSGSPGKFVSEPVSFEVKVLIVTDETILEHFSKDSADKPTAFSNMKIYYTELINSVNHLFKSDSKTKISIKIADFLFLEFIHDLFWLANFIVGDSTPFYKGKEVINSKKALHAFKHYMSKRTSDVDYNLAIGFTNKFLTKS</sequence>
<feature type="transmembrane region" description="Helical" evidence="1">
    <location>
        <begin position="7"/>
        <end position="26"/>
    </location>
</feature>
<dbReference type="Proteomes" id="UP000276133">
    <property type="component" value="Unassembled WGS sequence"/>
</dbReference>
<dbReference type="Gene3D" id="3.40.390.10">
    <property type="entry name" value="Collagenase (Catalytic Domain)"/>
    <property type="match status" value="1"/>
</dbReference>
<reference evidence="2 3" key="1">
    <citation type="journal article" date="2018" name="Sci. Rep.">
        <title>Genomic signatures of local adaptation to the degree of environmental predictability in rotifers.</title>
        <authorList>
            <person name="Franch-Gras L."/>
            <person name="Hahn C."/>
            <person name="Garcia-Roger E.M."/>
            <person name="Carmona M.J."/>
            <person name="Serra M."/>
            <person name="Gomez A."/>
        </authorList>
    </citation>
    <scope>NUCLEOTIDE SEQUENCE [LARGE SCALE GENOMIC DNA]</scope>
    <source>
        <strain evidence="2">HYR1</strain>
    </source>
</reference>
<dbReference type="GO" id="GO:0008237">
    <property type="term" value="F:metallopeptidase activity"/>
    <property type="evidence" value="ECO:0007669"/>
    <property type="project" value="InterPro"/>
</dbReference>